<accession>A0A0F9LYW5</accession>
<organism evidence="1">
    <name type="scientific">marine sediment metagenome</name>
    <dbReference type="NCBI Taxonomy" id="412755"/>
    <lineage>
        <taxon>unclassified sequences</taxon>
        <taxon>metagenomes</taxon>
        <taxon>ecological metagenomes</taxon>
    </lineage>
</organism>
<proteinExistence type="predicted"/>
<gene>
    <name evidence="1" type="ORF">LCGC14_1156170</name>
</gene>
<name>A0A0F9LYW5_9ZZZZ</name>
<protein>
    <submittedName>
        <fullName evidence="1">Uncharacterized protein</fullName>
    </submittedName>
</protein>
<sequence length="128" mass="14511">MIIIVPITGELTSYDSKTKQGVGNDKNPIRPIDFNKILPEGCDFRWDAVSYDYEGGMTIVEITFAKKVTITELDNSKDPPEPLAWRRENDAEFYKRQANTERIILAALDGKKADELYKITGEAKLIMP</sequence>
<dbReference type="AlphaFoldDB" id="A0A0F9LYW5"/>
<evidence type="ECO:0000313" key="1">
    <source>
        <dbReference type="EMBL" id="KKM98613.1"/>
    </source>
</evidence>
<dbReference type="EMBL" id="LAZR01005597">
    <property type="protein sequence ID" value="KKM98613.1"/>
    <property type="molecule type" value="Genomic_DNA"/>
</dbReference>
<reference evidence="1" key="1">
    <citation type="journal article" date="2015" name="Nature">
        <title>Complex archaea that bridge the gap between prokaryotes and eukaryotes.</title>
        <authorList>
            <person name="Spang A."/>
            <person name="Saw J.H."/>
            <person name="Jorgensen S.L."/>
            <person name="Zaremba-Niedzwiedzka K."/>
            <person name="Martijn J."/>
            <person name="Lind A.E."/>
            <person name="van Eijk R."/>
            <person name="Schleper C."/>
            <person name="Guy L."/>
            <person name="Ettema T.J."/>
        </authorList>
    </citation>
    <scope>NUCLEOTIDE SEQUENCE</scope>
</reference>
<comment type="caution">
    <text evidence="1">The sequence shown here is derived from an EMBL/GenBank/DDBJ whole genome shotgun (WGS) entry which is preliminary data.</text>
</comment>